<protein>
    <submittedName>
        <fullName evidence="1">Uncharacterized protein</fullName>
    </submittedName>
</protein>
<dbReference type="EMBL" id="VWNA01000001">
    <property type="protein sequence ID" value="MQT12379.1"/>
    <property type="molecule type" value="Genomic_DNA"/>
</dbReference>
<evidence type="ECO:0000313" key="2">
    <source>
        <dbReference type="Proteomes" id="UP000332515"/>
    </source>
</evidence>
<gene>
    <name evidence="1" type="ORF">F0357_06810</name>
</gene>
<name>A0A6A7Y3P2_9HYPH</name>
<evidence type="ECO:0000313" key="1">
    <source>
        <dbReference type="EMBL" id="MQT12379.1"/>
    </source>
</evidence>
<keyword evidence="2" id="KW-1185">Reference proteome</keyword>
<proteinExistence type="predicted"/>
<dbReference type="Proteomes" id="UP000332515">
    <property type="component" value="Unassembled WGS sequence"/>
</dbReference>
<sequence length="99" mass="11192">MGETFGEDDREHWRQILIPAGEPWSGRARYAAAMRFHLAGAMEAEVLEIYRICSRLDDEDPLDALRAYRIGARWIEEVERRRAQAGRGSSESSTIAPGS</sequence>
<reference evidence="1 2" key="1">
    <citation type="submission" date="2019-09" db="EMBL/GenBank/DDBJ databases">
        <title>Segnochrobactrum spirostomi gen. nov., sp. nov., isolated from the ciliate Spirostomum cf. yagiui and description of a novel family, Segnochrobactraceae fam. nov. within the order Rhizobiales of the class Alphaproteobacteria.</title>
        <authorList>
            <person name="Akter S."/>
            <person name="Shazib S.U.A."/>
            <person name="Shin M.K."/>
        </authorList>
    </citation>
    <scope>NUCLEOTIDE SEQUENCE [LARGE SCALE GENOMIC DNA]</scope>
    <source>
        <strain evidence="1 2">Sp-1</strain>
    </source>
</reference>
<accession>A0A6A7Y3P2</accession>
<dbReference type="RefSeq" id="WP_153479652.1">
    <property type="nucleotide sequence ID" value="NZ_VWNA01000001.1"/>
</dbReference>
<organism evidence="1 2">
    <name type="scientific">Segnochrobactrum spirostomi</name>
    <dbReference type="NCBI Taxonomy" id="2608987"/>
    <lineage>
        <taxon>Bacteria</taxon>
        <taxon>Pseudomonadati</taxon>
        <taxon>Pseudomonadota</taxon>
        <taxon>Alphaproteobacteria</taxon>
        <taxon>Hyphomicrobiales</taxon>
        <taxon>Segnochrobactraceae</taxon>
        <taxon>Segnochrobactrum</taxon>
    </lineage>
</organism>
<comment type="caution">
    <text evidence="1">The sequence shown here is derived from an EMBL/GenBank/DDBJ whole genome shotgun (WGS) entry which is preliminary data.</text>
</comment>
<dbReference type="AlphaFoldDB" id="A0A6A7Y3P2"/>